<protein>
    <submittedName>
        <fullName evidence="1">Uncharacterized protein</fullName>
    </submittedName>
</protein>
<dbReference type="PROSITE" id="PS51450">
    <property type="entry name" value="LRR"/>
    <property type="match status" value="1"/>
</dbReference>
<name>A0A3B0SJ77_9ZZZZ</name>
<dbReference type="InterPro" id="IPR001611">
    <property type="entry name" value="Leu-rich_rpt"/>
</dbReference>
<gene>
    <name evidence="1" type="ORF">MNBD_ALPHA08-662</name>
</gene>
<proteinExistence type="predicted"/>
<organism evidence="1">
    <name type="scientific">hydrothermal vent metagenome</name>
    <dbReference type="NCBI Taxonomy" id="652676"/>
    <lineage>
        <taxon>unclassified sequences</taxon>
        <taxon>metagenomes</taxon>
        <taxon>ecological metagenomes</taxon>
    </lineage>
</organism>
<dbReference type="AlphaFoldDB" id="A0A3B0SJ77"/>
<reference evidence="1" key="1">
    <citation type="submission" date="2018-06" db="EMBL/GenBank/DDBJ databases">
        <authorList>
            <person name="Zhirakovskaya E."/>
        </authorList>
    </citation>
    <scope>NUCLEOTIDE SEQUENCE</scope>
</reference>
<accession>A0A3B0SJ77</accession>
<sequence length="38" mass="4496">MCFIKELYLYVNKITSLPNYQALWFDGNLQLDRGETVV</sequence>
<dbReference type="EMBL" id="UOEC01000180">
    <property type="protein sequence ID" value="VAW00839.1"/>
    <property type="molecule type" value="Genomic_DNA"/>
</dbReference>
<evidence type="ECO:0000313" key="1">
    <source>
        <dbReference type="EMBL" id="VAW00839.1"/>
    </source>
</evidence>